<dbReference type="PANTHER" id="PTHR11893">
    <property type="entry name" value="INNEXIN"/>
    <property type="match status" value="1"/>
</dbReference>
<protein>
    <recommendedName>
        <fullName evidence="9">Innexin</fullName>
    </recommendedName>
</protein>
<evidence type="ECO:0000256" key="9">
    <source>
        <dbReference type="RuleBase" id="RU010713"/>
    </source>
</evidence>
<comment type="subcellular location">
    <subcellularLocation>
        <location evidence="1 9">Cell membrane</location>
        <topology evidence="1 9">Multi-pass membrane protein</topology>
    </subcellularLocation>
</comment>
<keyword evidence="2 9" id="KW-0813">Transport</keyword>
<evidence type="ECO:0000256" key="6">
    <source>
        <dbReference type="ARBA" id="ARBA00023065"/>
    </source>
</evidence>
<dbReference type="PRINTS" id="PR01262">
    <property type="entry name" value="INNEXIN"/>
</dbReference>
<dbReference type="PROSITE" id="PS51013">
    <property type="entry name" value="PANNEXIN"/>
    <property type="match status" value="1"/>
</dbReference>
<feature type="transmembrane region" description="Helical" evidence="9">
    <location>
        <begin position="99"/>
        <end position="117"/>
    </location>
</feature>
<evidence type="ECO:0000256" key="1">
    <source>
        <dbReference type="ARBA" id="ARBA00004651"/>
    </source>
</evidence>
<evidence type="ECO:0000256" key="5">
    <source>
        <dbReference type="ARBA" id="ARBA00022989"/>
    </source>
</evidence>
<dbReference type="GO" id="GO:0034220">
    <property type="term" value="P:monoatomic ion transmembrane transport"/>
    <property type="evidence" value="ECO:0007669"/>
    <property type="project" value="UniProtKB-KW"/>
</dbReference>
<dbReference type="Proteomes" id="UP000014760">
    <property type="component" value="Unassembled WGS sequence"/>
</dbReference>
<keyword evidence="3" id="KW-1003">Cell membrane</keyword>
<evidence type="ECO:0000313" key="12">
    <source>
        <dbReference type="Proteomes" id="UP000014760"/>
    </source>
</evidence>
<keyword evidence="8 9" id="KW-0407">Ion channel</keyword>
<evidence type="ECO:0000256" key="4">
    <source>
        <dbReference type="ARBA" id="ARBA00022692"/>
    </source>
</evidence>
<dbReference type="OrthoDB" id="5867527at2759"/>
<dbReference type="PANTHER" id="PTHR11893:SF36">
    <property type="entry name" value="INNEXIN-5"/>
    <property type="match status" value="1"/>
</dbReference>
<comment type="similarity">
    <text evidence="9">Belongs to the pannexin family.</text>
</comment>
<feature type="transmembrane region" description="Helical" evidence="9">
    <location>
        <begin position="181"/>
        <end position="203"/>
    </location>
</feature>
<dbReference type="OMA" id="NYYQWVS"/>
<evidence type="ECO:0000313" key="10">
    <source>
        <dbReference type="EMBL" id="ELU16069.1"/>
    </source>
</evidence>
<feature type="transmembrane region" description="Helical" evidence="9">
    <location>
        <begin position="30"/>
        <end position="49"/>
    </location>
</feature>
<dbReference type="FunCoup" id="R7VBR0">
    <property type="interactions" value="115"/>
</dbReference>
<dbReference type="EMBL" id="KB293367">
    <property type="protein sequence ID" value="ELU16069.1"/>
    <property type="molecule type" value="Genomic_DNA"/>
</dbReference>
<dbReference type="AlphaFoldDB" id="R7VBR0"/>
<reference evidence="10 12" key="2">
    <citation type="journal article" date="2013" name="Nature">
        <title>Insights into bilaterian evolution from three spiralian genomes.</title>
        <authorList>
            <person name="Simakov O."/>
            <person name="Marletaz F."/>
            <person name="Cho S.J."/>
            <person name="Edsinger-Gonzales E."/>
            <person name="Havlak P."/>
            <person name="Hellsten U."/>
            <person name="Kuo D.H."/>
            <person name="Larsson T."/>
            <person name="Lv J."/>
            <person name="Arendt D."/>
            <person name="Savage R."/>
            <person name="Osoegawa K."/>
            <person name="de Jong P."/>
            <person name="Grimwood J."/>
            <person name="Chapman J.A."/>
            <person name="Shapiro H."/>
            <person name="Aerts A."/>
            <person name="Otillar R.P."/>
            <person name="Terry A.Y."/>
            <person name="Boore J.L."/>
            <person name="Grigoriev I.V."/>
            <person name="Lindberg D.R."/>
            <person name="Seaver E.C."/>
            <person name="Weisblat D.A."/>
            <person name="Putnam N.H."/>
            <person name="Rokhsar D.S."/>
        </authorList>
    </citation>
    <scope>NUCLEOTIDE SEQUENCE</scope>
    <source>
        <strain evidence="10 12">I ESC-2004</strain>
    </source>
</reference>
<keyword evidence="12" id="KW-1185">Reference proteome</keyword>
<keyword evidence="5 9" id="KW-1133">Transmembrane helix</keyword>
<evidence type="ECO:0000256" key="2">
    <source>
        <dbReference type="ARBA" id="ARBA00022448"/>
    </source>
</evidence>
<evidence type="ECO:0000256" key="7">
    <source>
        <dbReference type="ARBA" id="ARBA00023136"/>
    </source>
</evidence>
<reference evidence="12" key="1">
    <citation type="submission" date="2012-12" db="EMBL/GenBank/DDBJ databases">
        <authorList>
            <person name="Hellsten U."/>
            <person name="Grimwood J."/>
            <person name="Chapman J.A."/>
            <person name="Shapiro H."/>
            <person name="Aerts A."/>
            <person name="Otillar R.P."/>
            <person name="Terry A.Y."/>
            <person name="Boore J.L."/>
            <person name="Simakov O."/>
            <person name="Marletaz F."/>
            <person name="Cho S.-J."/>
            <person name="Edsinger-Gonzales E."/>
            <person name="Havlak P."/>
            <person name="Kuo D.-H."/>
            <person name="Larsson T."/>
            <person name="Lv J."/>
            <person name="Arendt D."/>
            <person name="Savage R."/>
            <person name="Osoegawa K."/>
            <person name="de Jong P."/>
            <person name="Lindberg D.R."/>
            <person name="Seaver E.C."/>
            <person name="Weisblat D.A."/>
            <person name="Putnam N.H."/>
            <person name="Grigoriev I.V."/>
            <person name="Rokhsar D.S."/>
        </authorList>
    </citation>
    <scope>NUCLEOTIDE SEQUENCE</scope>
    <source>
        <strain evidence="12">I ESC-2004</strain>
    </source>
</reference>
<organism evidence="10">
    <name type="scientific">Capitella teleta</name>
    <name type="common">Polychaete worm</name>
    <dbReference type="NCBI Taxonomy" id="283909"/>
    <lineage>
        <taxon>Eukaryota</taxon>
        <taxon>Metazoa</taxon>
        <taxon>Spiralia</taxon>
        <taxon>Lophotrochozoa</taxon>
        <taxon>Annelida</taxon>
        <taxon>Polychaeta</taxon>
        <taxon>Sedentaria</taxon>
        <taxon>Scolecida</taxon>
        <taxon>Capitellidae</taxon>
        <taxon>Capitella</taxon>
    </lineage>
</organism>
<name>R7VBR0_CAPTE</name>
<evidence type="ECO:0000313" key="11">
    <source>
        <dbReference type="EnsemblMetazoa" id="CapteP174539"/>
    </source>
</evidence>
<reference evidence="11" key="3">
    <citation type="submission" date="2015-06" db="UniProtKB">
        <authorList>
            <consortium name="EnsemblMetazoa"/>
        </authorList>
    </citation>
    <scope>IDENTIFICATION</scope>
</reference>
<feature type="transmembrane region" description="Helical" evidence="9">
    <location>
        <begin position="278"/>
        <end position="307"/>
    </location>
</feature>
<dbReference type="GO" id="GO:0005921">
    <property type="term" value="C:gap junction"/>
    <property type="evidence" value="ECO:0007669"/>
    <property type="project" value="UniProtKB-UniRule"/>
</dbReference>
<proteinExistence type="inferred from homology"/>
<keyword evidence="7 9" id="KW-0472">Membrane</keyword>
<dbReference type="EMBL" id="AMQN01004377">
    <property type="status" value="NOT_ANNOTATED_CDS"/>
    <property type="molecule type" value="Genomic_DNA"/>
</dbReference>
<keyword evidence="4 9" id="KW-0812">Transmembrane</keyword>
<evidence type="ECO:0000256" key="3">
    <source>
        <dbReference type="ARBA" id="ARBA00022475"/>
    </source>
</evidence>
<dbReference type="EnsemblMetazoa" id="CapteT174539">
    <property type="protein sequence ID" value="CapteP174539"/>
    <property type="gene ID" value="CapteG174539"/>
</dbReference>
<dbReference type="Pfam" id="PF00876">
    <property type="entry name" value="Innexin"/>
    <property type="match status" value="1"/>
</dbReference>
<sequence length="395" mass="46127">MDRLLTLFGDFKDPRLGGADSFCDRLSSRFTVVLCALFSLLVTTTHFVGTPVSCWCPSFFTGSHIDYTNKVCWTTNTYYLPFSEDHVPKEGEERQMISYYQWVSLILSCQAVLFYLPRPLWRLFNKKSGMAVSTITDAAIECQRKTESEGADKTMRYMVKHMGRFLLELSRNHLMANKFKSFWWALYGNYLVILYMIIKLLYITNVIGQLFLLNAFLGTDYHLYGIDVLRRIARNENWTTSDRFPRVAMCDFKIRVLGNIHRFTVQCSLPMNLFNEIIFIFLWFWFVFVAAATVGSLLMWLASSLYFPYQMKWVKSRLIAMEKIKHETNKERITKFVCLFLRRDGIFILRMVAKNSSDVIAAELLGGLWEHYKDNEKSVERLSSKDEAVLSDLNI</sequence>
<keyword evidence="6 9" id="KW-0406">Ion transport</keyword>
<gene>
    <name evidence="9" type="primary">inx</name>
    <name evidence="10" type="ORF">CAPTEDRAFT_174539</name>
</gene>
<accession>R7VBR0</accession>
<comment type="function">
    <text evidence="9">Structural component of the gap junctions.</text>
</comment>
<dbReference type="STRING" id="283909.R7VBR0"/>
<dbReference type="HOGENOM" id="CLU_035763_0_1_1"/>
<dbReference type="GO" id="GO:0005886">
    <property type="term" value="C:plasma membrane"/>
    <property type="evidence" value="ECO:0007669"/>
    <property type="project" value="UniProtKB-SubCell"/>
</dbReference>
<evidence type="ECO:0000256" key="8">
    <source>
        <dbReference type="ARBA" id="ARBA00023303"/>
    </source>
</evidence>
<dbReference type="InterPro" id="IPR000990">
    <property type="entry name" value="Innexin"/>
</dbReference>